<dbReference type="Pfam" id="PF00199">
    <property type="entry name" value="Catalase"/>
    <property type="match status" value="1"/>
</dbReference>
<keyword evidence="7 10" id="KW-0376">Hydrogen peroxide</keyword>
<accession>A0AB38XNU6</accession>
<dbReference type="FunFam" id="2.40.180.10:FF:000001">
    <property type="entry name" value="Catalase"/>
    <property type="match status" value="1"/>
</dbReference>
<feature type="region of interest" description="Disordered" evidence="11">
    <location>
        <begin position="1"/>
        <end position="20"/>
    </location>
</feature>
<sequence length="489" mass="55135">MNGVAMPKNPEKNPTGDFGAPVVSEEHSLTVGPDGPIVLHDVHLVESLAHFNRENVPERRPHAKGSGAFGVFEVTEDISKYTHADFLQKGKKTPMLARFSTVAGEMGSPDTWRDVRGFSLKFYTQEGNFDMVGNNTPTFFMRDPLKFPHFIRSQKRLPDRGLRDNNMQWDFWSLSPESAHQVSYLMGPRGIPKSYRHMNGYSSHTYSLINSEGELFWVRWHFHTEQGVQNLTNDEAEKLAGSDPDFHRQDLFEAIDRGEYPSWRVDFQIMPYEEAKTYRFNPFDLTKTISKKDYPLIPVGKFTLNQNPTNFFTQIEQAAFAPSNIVPGTGLSPDKMLLGRAFAYADAQRNRIGTNYAQLPVNRPVVDTNAYTFDGQMAFEDSGDAPVYAPNSYGRDWGQAGGVDEASWQSDGELVRSAATLHSEDDDFSQAHDLVRNIYTDQERADLVDTVVGMLNEGQGKEPVLTNVIKYWKNIDQEVGAAIEKGLRA</sequence>
<reference evidence="13" key="1">
    <citation type="submission" date="2023-01" db="EMBL/GenBank/DDBJ databases">
        <title>Comparative Genomic Analysis of the Clinically-Derived Winkia Strain NY0527 Provides Evidence into the Taxonomic Reassignment of Winkia neuii and Characterizes Their Virulence Traits.</title>
        <authorList>
            <person name="Cai X."/>
            <person name="Peng Y."/>
            <person name="Li M."/>
            <person name="Qiu Y."/>
            <person name="Wang Y."/>
            <person name="Xu L."/>
            <person name="Hou Q."/>
        </authorList>
    </citation>
    <scope>NUCLEOTIDE SEQUENCE</scope>
    <source>
        <strain evidence="13">NY0527</strain>
    </source>
</reference>
<feature type="binding site" description="axial binding residue" evidence="9">
    <location>
        <position position="344"/>
    </location>
    <ligand>
        <name>heme</name>
        <dbReference type="ChEBI" id="CHEBI:30413"/>
    </ligand>
    <ligandPart>
        <name>Fe</name>
        <dbReference type="ChEBI" id="CHEBI:18248"/>
    </ligandPart>
</feature>
<dbReference type="Pfam" id="PF06628">
    <property type="entry name" value="Catalase-rel"/>
    <property type="match status" value="1"/>
</dbReference>
<proteinExistence type="inferred from homology"/>
<evidence type="ECO:0000256" key="4">
    <source>
        <dbReference type="ARBA" id="ARBA00022723"/>
    </source>
</evidence>
<evidence type="ECO:0000256" key="11">
    <source>
        <dbReference type="SAM" id="MobiDB-lite"/>
    </source>
</evidence>
<evidence type="ECO:0000313" key="14">
    <source>
        <dbReference type="Proteomes" id="UP001211044"/>
    </source>
</evidence>
<dbReference type="PIRSF" id="PIRSF038928">
    <property type="entry name" value="Catalase_clade1-3"/>
    <property type="match status" value="1"/>
</dbReference>
<organism evidence="13 14">
    <name type="scientific">Winkia neuii subsp. anitrata</name>
    <dbReference type="NCBI Taxonomy" id="29318"/>
    <lineage>
        <taxon>Bacteria</taxon>
        <taxon>Bacillati</taxon>
        <taxon>Actinomycetota</taxon>
        <taxon>Actinomycetes</taxon>
        <taxon>Actinomycetales</taxon>
        <taxon>Actinomycetaceae</taxon>
        <taxon>Winkia</taxon>
    </lineage>
</organism>
<dbReference type="GO" id="GO:0005737">
    <property type="term" value="C:cytoplasm"/>
    <property type="evidence" value="ECO:0007669"/>
    <property type="project" value="TreeGrafter"/>
</dbReference>
<dbReference type="EC" id="1.11.1.6" evidence="10"/>
<evidence type="ECO:0000256" key="6">
    <source>
        <dbReference type="ARBA" id="ARBA00023004"/>
    </source>
</evidence>
<dbReference type="InterPro" id="IPR011614">
    <property type="entry name" value="Catalase_core"/>
</dbReference>
<comment type="similarity">
    <text evidence="1 10">Belongs to the catalase family.</text>
</comment>
<dbReference type="AlphaFoldDB" id="A0AB38XNU6"/>
<gene>
    <name evidence="13" type="ORF">PIG85_09975</name>
</gene>
<dbReference type="InterPro" id="IPR018028">
    <property type="entry name" value="Catalase"/>
</dbReference>
<protein>
    <recommendedName>
        <fullName evidence="10">Catalase</fullName>
        <ecNumber evidence="10">1.11.1.6</ecNumber>
    </recommendedName>
</protein>
<dbReference type="Gene3D" id="2.40.180.10">
    <property type="entry name" value="Catalase core domain"/>
    <property type="match status" value="1"/>
</dbReference>
<keyword evidence="2 10" id="KW-0575">Peroxidase</keyword>
<dbReference type="KEGG" id="wne:PIG85_09975"/>
<comment type="cofactor">
    <cofactor evidence="9">
        <name>heme</name>
        <dbReference type="ChEBI" id="CHEBI:30413"/>
    </cofactor>
</comment>
<dbReference type="GO" id="GO:0004096">
    <property type="term" value="F:catalase activity"/>
    <property type="evidence" value="ECO:0007669"/>
    <property type="project" value="UniProtKB-EC"/>
</dbReference>
<evidence type="ECO:0000256" key="5">
    <source>
        <dbReference type="ARBA" id="ARBA00023002"/>
    </source>
</evidence>
<dbReference type="SUPFAM" id="SSF56634">
    <property type="entry name" value="Heme-dependent catalase-like"/>
    <property type="match status" value="1"/>
</dbReference>
<dbReference type="PANTHER" id="PTHR11465:SF9">
    <property type="entry name" value="CATALASE"/>
    <property type="match status" value="1"/>
</dbReference>
<comment type="catalytic activity">
    <reaction evidence="10">
        <text>2 H2O2 = O2 + 2 H2O</text>
        <dbReference type="Rhea" id="RHEA:20309"/>
        <dbReference type="ChEBI" id="CHEBI:15377"/>
        <dbReference type="ChEBI" id="CHEBI:15379"/>
        <dbReference type="ChEBI" id="CHEBI:16240"/>
        <dbReference type="EC" id="1.11.1.6"/>
    </reaction>
</comment>
<evidence type="ECO:0000256" key="8">
    <source>
        <dbReference type="PIRSR" id="PIRSR038928-1"/>
    </source>
</evidence>
<dbReference type="GO" id="GO:0046872">
    <property type="term" value="F:metal ion binding"/>
    <property type="evidence" value="ECO:0007669"/>
    <property type="project" value="UniProtKB-KW"/>
</dbReference>
<evidence type="ECO:0000256" key="2">
    <source>
        <dbReference type="ARBA" id="ARBA00022559"/>
    </source>
</evidence>
<feature type="domain" description="Catalase core" evidence="12">
    <location>
        <begin position="15"/>
        <end position="397"/>
    </location>
</feature>
<dbReference type="InterPro" id="IPR024711">
    <property type="entry name" value="Catalase_clade1/3"/>
</dbReference>
<evidence type="ECO:0000256" key="7">
    <source>
        <dbReference type="ARBA" id="ARBA00023324"/>
    </source>
</evidence>
<feature type="active site" evidence="8">
    <location>
        <position position="134"/>
    </location>
</feature>
<feature type="active site" evidence="8">
    <location>
        <position position="62"/>
    </location>
</feature>
<dbReference type="GO" id="GO:0020037">
    <property type="term" value="F:heme binding"/>
    <property type="evidence" value="ECO:0007669"/>
    <property type="project" value="InterPro"/>
</dbReference>
<evidence type="ECO:0000256" key="1">
    <source>
        <dbReference type="ARBA" id="ARBA00005329"/>
    </source>
</evidence>
<evidence type="ECO:0000256" key="10">
    <source>
        <dbReference type="RuleBase" id="RU000498"/>
    </source>
</evidence>
<dbReference type="PANTHER" id="PTHR11465">
    <property type="entry name" value="CATALASE"/>
    <property type="match status" value="1"/>
</dbReference>
<keyword evidence="5 10" id="KW-0560">Oxidoreductase</keyword>
<dbReference type="InterPro" id="IPR002226">
    <property type="entry name" value="Catalase_haem_BS"/>
</dbReference>
<dbReference type="GO" id="GO:0042744">
    <property type="term" value="P:hydrogen peroxide catabolic process"/>
    <property type="evidence" value="ECO:0007669"/>
    <property type="project" value="UniProtKB-KW"/>
</dbReference>
<dbReference type="PRINTS" id="PR00067">
    <property type="entry name" value="CATALASE"/>
</dbReference>
<name>A0AB38XNU6_9ACTO</name>
<keyword evidence="3 9" id="KW-0349">Heme</keyword>
<dbReference type="Proteomes" id="UP001211044">
    <property type="component" value="Chromosome"/>
</dbReference>
<dbReference type="PROSITE" id="PS51402">
    <property type="entry name" value="CATALASE_3"/>
    <property type="match status" value="1"/>
</dbReference>
<dbReference type="GO" id="GO:0042542">
    <property type="term" value="P:response to hydrogen peroxide"/>
    <property type="evidence" value="ECO:0007669"/>
    <property type="project" value="TreeGrafter"/>
</dbReference>
<dbReference type="InterPro" id="IPR024708">
    <property type="entry name" value="Catalase_AS"/>
</dbReference>
<keyword evidence="6 9" id="KW-0408">Iron</keyword>
<dbReference type="PROSITE" id="PS00437">
    <property type="entry name" value="CATALASE_1"/>
    <property type="match status" value="1"/>
</dbReference>
<keyword evidence="4 9" id="KW-0479">Metal-binding</keyword>
<evidence type="ECO:0000256" key="9">
    <source>
        <dbReference type="PIRSR" id="PIRSR038928-2"/>
    </source>
</evidence>
<evidence type="ECO:0000313" key="13">
    <source>
        <dbReference type="EMBL" id="WCE45955.1"/>
    </source>
</evidence>
<dbReference type="InterPro" id="IPR020835">
    <property type="entry name" value="Catalase_sf"/>
</dbReference>
<dbReference type="PROSITE" id="PS00438">
    <property type="entry name" value="CATALASE_2"/>
    <property type="match status" value="1"/>
</dbReference>
<evidence type="ECO:0000256" key="3">
    <source>
        <dbReference type="ARBA" id="ARBA00022617"/>
    </source>
</evidence>
<dbReference type="InterPro" id="IPR010582">
    <property type="entry name" value="Catalase_immune_responsive"/>
</dbReference>
<dbReference type="SMART" id="SM01060">
    <property type="entry name" value="Catalase"/>
    <property type="match status" value="1"/>
</dbReference>
<dbReference type="EMBL" id="CP116394">
    <property type="protein sequence ID" value="WCE45955.1"/>
    <property type="molecule type" value="Genomic_DNA"/>
</dbReference>
<dbReference type="RefSeq" id="WP_239659979.1">
    <property type="nucleotide sequence ID" value="NZ_CP116394.1"/>
</dbReference>
<evidence type="ECO:0000259" key="12">
    <source>
        <dbReference type="SMART" id="SM01060"/>
    </source>
</evidence>